<dbReference type="SUPFAM" id="SSF53474">
    <property type="entry name" value="alpha/beta-Hydrolases"/>
    <property type="match status" value="1"/>
</dbReference>
<feature type="binding site" evidence="5">
    <location>
        <begin position="155"/>
        <end position="159"/>
    </location>
    <ligand>
        <name>substrate</name>
    </ligand>
</feature>
<keyword evidence="2 5" id="KW-0963">Cytoplasm</keyword>
<evidence type="ECO:0000256" key="5">
    <source>
        <dbReference type="HAMAP-Rule" id="MF_01260"/>
    </source>
</evidence>
<dbReference type="Pfam" id="PF00561">
    <property type="entry name" value="Abhydrolase_1"/>
    <property type="match status" value="1"/>
</dbReference>
<feature type="active site" evidence="5">
    <location>
        <position position="217"/>
    </location>
</feature>
<protein>
    <recommendedName>
        <fullName evidence="5">Pimeloyl-[acyl-carrier protein] methyl ester esterase</fullName>
        <ecNumber evidence="5">3.1.1.85</ecNumber>
    </recommendedName>
    <alternativeName>
        <fullName evidence="5">Biotin synthesis protein BioH</fullName>
    </alternativeName>
    <alternativeName>
        <fullName evidence="5">Carboxylesterase BioH</fullName>
    </alternativeName>
</protein>
<keyword evidence="4 5" id="KW-0378">Hydrolase</keyword>
<comment type="function">
    <text evidence="5">The physiological role of BioH is to remove the methyl group introduced by BioC when the pimeloyl moiety is complete. It allows to synthesize pimeloyl-ACP via the fatty acid synthetic pathway through the hydrolysis of the ester bonds of pimeloyl-ACP esters.</text>
</comment>
<dbReference type="InterPro" id="IPR010076">
    <property type="entry name" value="BioH"/>
</dbReference>
<feature type="binding site" evidence="5">
    <location>
        <begin position="93"/>
        <end position="94"/>
    </location>
    <ligand>
        <name>substrate</name>
    </ligand>
</feature>
<feature type="domain" description="AB hydrolase-1" evidence="6">
    <location>
        <begin position="27"/>
        <end position="251"/>
    </location>
</feature>
<evidence type="ECO:0000256" key="2">
    <source>
        <dbReference type="ARBA" id="ARBA00022490"/>
    </source>
</evidence>
<keyword evidence="8" id="KW-1185">Reference proteome</keyword>
<organism evidence="7 8">
    <name type="scientific">Morococcus cerebrosus</name>
    <dbReference type="NCBI Taxonomy" id="1056807"/>
    <lineage>
        <taxon>Bacteria</taxon>
        <taxon>Pseudomonadati</taxon>
        <taxon>Pseudomonadota</taxon>
        <taxon>Betaproteobacteria</taxon>
        <taxon>Neisseriales</taxon>
        <taxon>Neisseriaceae</taxon>
        <taxon>Morococcus</taxon>
    </lineage>
</organism>
<evidence type="ECO:0000256" key="4">
    <source>
        <dbReference type="ARBA" id="ARBA00022801"/>
    </source>
</evidence>
<dbReference type="EC" id="3.1.1.85" evidence="5"/>
<keyword evidence="1 5" id="KW-0719">Serine esterase</keyword>
<feature type="active site" description="Nucleophile" evidence="5">
    <location>
        <position position="93"/>
    </location>
</feature>
<comment type="subcellular location">
    <subcellularLocation>
        <location evidence="5">Cytoplasm</location>
    </subcellularLocation>
</comment>
<dbReference type="GO" id="GO:0090499">
    <property type="term" value="F:pimelyl-[acyl-carrier protein] methyl ester esterase activity"/>
    <property type="evidence" value="ECO:0007669"/>
    <property type="project" value="UniProtKB-EC"/>
</dbReference>
<dbReference type="PANTHER" id="PTHR43194:SF5">
    <property type="entry name" value="PIMELOYL-[ACYL-CARRIER PROTEIN] METHYL ESTER ESTERASE"/>
    <property type="match status" value="1"/>
</dbReference>
<dbReference type="HAMAP" id="MF_01260">
    <property type="entry name" value="Carboxylester"/>
    <property type="match status" value="1"/>
</dbReference>
<feature type="binding site" evidence="5">
    <location>
        <position position="245"/>
    </location>
    <ligand>
        <name>substrate</name>
    </ligand>
</feature>
<comment type="pathway">
    <text evidence="5">Cofactor biosynthesis; biotin biosynthesis.</text>
</comment>
<feature type="active site" evidence="5">
    <location>
        <position position="245"/>
    </location>
</feature>
<name>A0ABY3YEB8_9NEIS</name>
<comment type="subunit">
    <text evidence="5">Monomer.</text>
</comment>
<dbReference type="NCBIfam" id="TIGR01738">
    <property type="entry name" value="bioH"/>
    <property type="match status" value="1"/>
</dbReference>
<dbReference type="InterPro" id="IPR050228">
    <property type="entry name" value="Carboxylesterase_BioH"/>
</dbReference>
<proteinExistence type="inferred from homology"/>
<keyword evidence="3 5" id="KW-0093">Biotin biosynthesis</keyword>
<dbReference type="Proteomes" id="UP000829504">
    <property type="component" value="Chromosome"/>
</dbReference>
<accession>A0ABY3YEB8</accession>
<dbReference type="PANTHER" id="PTHR43194">
    <property type="entry name" value="HYDROLASE ALPHA/BETA FOLD FAMILY"/>
    <property type="match status" value="1"/>
</dbReference>
<dbReference type="InterPro" id="IPR029058">
    <property type="entry name" value="AB_hydrolase_fold"/>
</dbReference>
<evidence type="ECO:0000313" key="8">
    <source>
        <dbReference type="Proteomes" id="UP000829504"/>
    </source>
</evidence>
<comment type="catalytic activity">
    <reaction evidence="5">
        <text>6-carboxyhexanoyl-[ACP] methyl ester + H2O = 6-carboxyhexanoyl-[ACP] + methanol + H(+)</text>
        <dbReference type="Rhea" id="RHEA:42700"/>
        <dbReference type="Rhea" id="RHEA-COMP:9955"/>
        <dbReference type="Rhea" id="RHEA-COMP:10186"/>
        <dbReference type="ChEBI" id="CHEBI:15377"/>
        <dbReference type="ChEBI" id="CHEBI:15378"/>
        <dbReference type="ChEBI" id="CHEBI:17790"/>
        <dbReference type="ChEBI" id="CHEBI:78846"/>
        <dbReference type="ChEBI" id="CHEBI:82735"/>
        <dbReference type="EC" id="3.1.1.85"/>
    </reaction>
</comment>
<evidence type="ECO:0000256" key="3">
    <source>
        <dbReference type="ARBA" id="ARBA00022756"/>
    </source>
</evidence>
<evidence type="ECO:0000313" key="7">
    <source>
        <dbReference type="EMBL" id="UNV87218.1"/>
    </source>
</evidence>
<comment type="similarity">
    <text evidence="5">Belongs to the AB hydrolase superfamily. Carboxylesterase BioH family.</text>
</comment>
<gene>
    <name evidence="5 7" type="primary">bioH</name>
    <name evidence="7" type="ORF">MON37_11330</name>
</gene>
<sequence length="267" mass="29250">MCHHPALRHQENTSIEKTAMPHSAKKVYLIHGWAANRHVFDDLIPRLSADWDIRALDLPGHGDAPFAENFNIAAIAEAFAEEIDAPAHILGWSLGGLVALHLAARRPDKVRSLCLTASFARLTADADYPEGLSNPALGKMVGAFRQDYAKHIKQFLQLQLLHTPNAAEIIGNILPDLSRHGAPPALQAALDAVNQADARPLLSSIQAPSLLVFGQKDAITPPRMGEYLNRHLADSELVLMEKAAHAPFLSHADEFAERYRGFVEKVV</sequence>
<evidence type="ECO:0000256" key="1">
    <source>
        <dbReference type="ARBA" id="ARBA00022487"/>
    </source>
</evidence>
<reference evidence="7 8" key="1">
    <citation type="submission" date="2022-03" db="EMBL/GenBank/DDBJ databases">
        <title>Genome sequencing of Morococcus cerebrosus.</title>
        <authorList>
            <person name="Baek M.-G."/>
            <person name="Yi H."/>
        </authorList>
    </citation>
    <scope>NUCLEOTIDE SEQUENCE [LARGE SCALE GENOMIC DNA]</scope>
    <source>
        <strain evidence="7 8">CIP 81.93</strain>
    </source>
</reference>
<dbReference type="EMBL" id="CP094242">
    <property type="protein sequence ID" value="UNV87218.1"/>
    <property type="molecule type" value="Genomic_DNA"/>
</dbReference>
<dbReference type="Gene3D" id="3.40.50.1820">
    <property type="entry name" value="alpha/beta hydrolase"/>
    <property type="match status" value="1"/>
</dbReference>
<feature type="binding site" evidence="5">
    <location>
        <position position="33"/>
    </location>
    <ligand>
        <name>substrate</name>
    </ligand>
</feature>
<evidence type="ECO:0000259" key="6">
    <source>
        <dbReference type="Pfam" id="PF00561"/>
    </source>
</evidence>
<dbReference type="InterPro" id="IPR000073">
    <property type="entry name" value="AB_hydrolase_1"/>
</dbReference>